<organism evidence="2 3">
    <name type="scientific">Methylobacterium cerastii</name>
    <dbReference type="NCBI Taxonomy" id="932741"/>
    <lineage>
        <taxon>Bacteria</taxon>
        <taxon>Pseudomonadati</taxon>
        <taxon>Pseudomonadota</taxon>
        <taxon>Alphaproteobacteria</taxon>
        <taxon>Hyphomicrobiales</taxon>
        <taxon>Methylobacteriaceae</taxon>
        <taxon>Methylobacterium</taxon>
    </lineage>
</organism>
<comment type="caution">
    <text evidence="2">The sequence shown here is derived from an EMBL/GenBank/DDBJ whole genome shotgun (WGS) entry which is preliminary data.</text>
</comment>
<proteinExistence type="predicted"/>
<reference evidence="2 3" key="1">
    <citation type="journal article" date="2021" name="Front. Microbiol.">
        <title>Comprehensive Comparative Genomics and Phenotyping of Methylobacterium Species.</title>
        <authorList>
            <person name="Alessa O."/>
            <person name="Ogura Y."/>
            <person name="Fujitani Y."/>
            <person name="Takami H."/>
            <person name="Hayashi T."/>
            <person name="Sahin N."/>
            <person name="Tani A."/>
        </authorList>
    </citation>
    <scope>NUCLEOTIDE SEQUENCE [LARGE SCALE GENOMIC DNA]</scope>
    <source>
        <strain evidence="2 3">DSM 23679</strain>
    </source>
</reference>
<feature type="region of interest" description="Disordered" evidence="1">
    <location>
        <begin position="233"/>
        <end position="257"/>
    </location>
</feature>
<name>A0ABQ4QNV9_9HYPH</name>
<feature type="region of interest" description="Disordered" evidence="1">
    <location>
        <begin position="275"/>
        <end position="303"/>
    </location>
</feature>
<protein>
    <submittedName>
        <fullName evidence="2">Uncharacterized protein</fullName>
    </submittedName>
</protein>
<feature type="region of interest" description="Disordered" evidence="1">
    <location>
        <begin position="72"/>
        <end position="92"/>
    </location>
</feature>
<evidence type="ECO:0000256" key="1">
    <source>
        <dbReference type="SAM" id="MobiDB-lite"/>
    </source>
</evidence>
<gene>
    <name evidence="2" type="ORF">AFCDBAGC_4377</name>
</gene>
<evidence type="ECO:0000313" key="2">
    <source>
        <dbReference type="EMBL" id="GJD46495.1"/>
    </source>
</evidence>
<keyword evidence="3" id="KW-1185">Reference proteome</keyword>
<dbReference type="EMBL" id="BPQG01000080">
    <property type="protein sequence ID" value="GJD46495.1"/>
    <property type="molecule type" value="Genomic_DNA"/>
</dbReference>
<feature type="compositionally biased region" description="Gly residues" evidence="1">
    <location>
        <begin position="286"/>
        <end position="296"/>
    </location>
</feature>
<accession>A0ABQ4QNV9</accession>
<feature type="region of interest" description="Disordered" evidence="1">
    <location>
        <begin position="156"/>
        <end position="192"/>
    </location>
</feature>
<dbReference type="Proteomes" id="UP001055117">
    <property type="component" value="Unassembled WGS sequence"/>
</dbReference>
<evidence type="ECO:0000313" key="3">
    <source>
        <dbReference type="Proteomes" id="UP001055117"/>
    </source>
</evidence>
<sequence>MERPDRRSTPSPLCGGGDRSWFDTPHHLILGCGVSRLEGGLQGSQRPLDGSFEASAPLRHLRMREWIGRPSSAIAPPFHGRRGEDGLPEGGVRHRGQRRVVAGGALGHLCESFAREPFGGEQRQQPAKAHPAVAVVGVRGVADEADALRFAPGDEIDLGDVEEGAGQHEPRRQRALPPHPGKARGAASGDQAHEHRLDLVVAGVAGQQVAGADRGGVRGEQAVAGGARRRLDGGAGVGAVPTQDRVREPEHGGGGGDGAGLLSGFGAQAVIDGGDEEPVAPARGGPHQGGGIGAAGDGEQQDCVAGQPRCEGGVEGATNPGVGIVARAAHAAQRARFCSRATLWRTVEPAAGNLRSSSASVAQACSRAPRAFSETPSLSIASGAWGERA</sequence>